<gene>
    <name evidence="4" type="ORF">CYCCA115_LOCUS13422</name>
</gene>
<evidence type="ECO:0000256" key="1">
    <source>
        <dbReference type="SAM" id="Phobius"/>
    </source>
</evidence>
<name>A0AAD2FU54_9STRA</name>
<dbReference type="InterPro" id="IPR002109">
    <property type="entry name" value="Glutaredoxin"/>
</dbReference>
<evidence type="ECO:0000313" key="4">
    <source>
        <dbReference type="EMBL" id="CAJ1952182.1"/>
    </source>
</evidence>
<dbReference type="GO" id="GO:0005737">
    <property type="term" value="C:cytoplasm"/>
    <property type="evidence" value="ECO:0007669"/>
    <property type="project" value="TreeGrafter"/>
</dbReference>
<accession>A0AAD2FU54</accession>
<proteinExistence type="predicted"/>
<keyword evidence="1" id="KW-0472">Membrane</keyword>
<dbReference type="PANTHER" id="PTHR45694">
    <property type="entry name" value="GLUTAREDOXIN 2"/>
    <property type="match status" value="1"/>
</dbReference>
<dbReference type="PROSITE" id="PS51354">
    <property type="entry name" value="GLUTAREDOXIN_2"/>
    <property type="match status" value="1"/>
</dbReference>
<feature type="transmembrane region" description="Helical" evidence="1">
    <location>
        <begin position="296"/>
        <end position="318"/>
    </location>
</feature>
<dbReference type="SUPFAM" id="SSF52833">
    <property type="entry name" value="Thioredoxin-like"/>
    <property type="match status" value="1"/>
</dbReference>
<dbReference type="Proteomes" id="UP001295423">
    <property type="component" value="Unassembled WGS sequence"/>
</dbReference>
<dbReference type="PANTHER" id="PTHR45694:SF18">
    <property type="entry name" value="GLUTAREDOXIN-1-RELATED"/>
    <property type="match status" value="1"/>
</dbReference>
<dbReference type="Pfam" id="PF00462">
    <property type="entry name" value="Glutaredoxin"/>
    <property type="match status" value="1"/>
</dbReference>
<dbReference type="InterPro" id="IPR025508">
    <property type="entry name" value="DUF4395"/>
</dbReference>
<feature type="transmembrane region" description="Helical" evidence="1">
    <location>
        <begin position="338"/>
        <end position="358"/>
    </location>
</feature>
<reference evidence="4" key="1">
    <citation type="submission" date="2023-08" db="EMBL/GenBank/DDBJ databases">
        <authorList>
            <person name="Audoor S."/>
            <person name="Bilcke G."/>
        </authorList>
    </citation>
    <scope>NUCLEOTIDE SEQUENCE</scope>
</reference>
<dbReference type="AlphaFoldDB" id="A0AAD2FU54"/>
<comment type="caution">
    <text evidence="4">The sequence shown here is derived from an EMBL/GenBank/DDBJ whole genome shotgun (WGS) entry which is preliminary data.</text>
</comment>
<dbReference type="Pfam" id="PF14340">
    <property type="entry name" value="DUF4395"/>
    <property type="match status" value="1"/>
</dbReference>
<dbReference type="GO" id="GO:0034599">
    <property type="term" value="P:cellular response to oxidative stress"/>
    <property type="evidence" value="ECO:0007669"/>
    <property type="project" value="TreeGrafter"/>
</dbReference>
<dbReference type="GO" id="GO:0015038">
    <property type="term" value="F:glutathione disulfide oxidoreductase activity"/>
    <property type="evidence" value="ECO:0007669"/>
    <property type="project" value="TreeGrafter"/>
</dbReference>
<feature type="transmembrane region" description="Helical" evidence="1">
    <location>
        <begin position="224"/>
        <end position="248"/>
    </location>
</feature>
<feature type="transmembrane region" description="Helical" evidence="1">
    <location>
        <begin position="260"/>
        <end position="284"/>
    </location>
</feature>
<evidence type="ECO:0008006" key="6">
    <source>
        <dbReference type="Google" id="ProtNLM"/>
    </source>
</evidence>
<keyword evidence="1" id="KW-0812">Transmembrane</keyword>
<dbReference type="EMBL" id="CAKOGP040001803">
    <property type="protein sequence ID" value="CAJ1952182.1"/>
    <property type="molecule type" value="Genomic_DNA"/>
</dbReference>
<dbReference type="InterPro" id="IPR036249">
    <property type="entry name" value="Thioredoxin-like_sf"/>
</dbReference>
<keyword evidence="1" id="KW-1133">Transmembrane helix</keyword>
<feature type="domain" description="Glutaredoxin" evidence="2">
    <location>
        <begin position="107"/>
        <end position="169"/>
    </location>
</feature>
<feature type="domain" description="DUF4395" evidence="3">
    <location>
        <begin position="220"/>
        <end position="351"/>
    </location>
</feature>
<organism evidence="4 5">
    <name type="scientific">Cylindrotheca closterium</name>
    <dbReference type="NCBI Taxonomy" id="2856"/>
    <lineage>
        <taxon>Eukaryota</taxon>
        <taxon>Sar</taxon>
        <taxon>Stramenopiles</taxon>
        <taxon>Ochrophyta</taxon>
        <taxon>Bacillariophyta</taxon>
        <taxon>Bacillariophyceae</taxon>
        <taxon>Bacillariophycidae</taxon>
        <taxon>Bacillariales</taxon>
        <taxon>Bacillariaceae</taxon>
        <taxon>Cylindrotheca</taxon>
    </lineage>
</organism>
<evidence type="ECO:0000259" key="3">
    <source>
        <dbReference type="Pfam" id="PF14340"/>
    </source>
</evidence>
<sequence length="362" mass="40362">MAPNQANCTVSVPPATDDDIEKQIIDLPYAGDCPPNGYPAPSTDEMEKQKFHESGVTARSLDTHSETHQDDHISTRKSKLHKIADINTYKGSTLEEKLDTLIQSHPVVMINRTWCLFSVDAQNFLIQQMNASVHSIEVDLHPQGKKISKYMKEKTKHYTTPCIFIKGEFLGGFKEVNALYAEGKLQKLFPEDLSQDNQCETFFSGAQYKTEPYFWFPEKVDGNVVRITGVVTCFASVICAFLVQYLFWARYIAYAIAIDFVLRLLGGAKFSLIGRISILSAFYLEPIPRMGRPKQFAACCGILFSGLGSLAFLLPFPHHDVVGSVLMSVLAVATGMEGFLDFCVCCLLFRMGVLFGIFQGTS</sequence>
<protein>
    <recommendedName>
        <fullName evidence="6">Glutaredoxin domain-containing protein</fullName>
    </recommendedName>
</protein>
<evidence type="ECO:0000313" key="5">
    <source>
        <dbReference type="Proteomes" id="UP001295423"/>
    </source>
</evidence>
<keyword evidence="5" id="KW-1185">Reference proteome</keyword>
<dbReference type="Gene3D" id="3.40.30.10">
    <property type="entry name" value="Glutaredoxin"/>
    <property type="match status" value="1"/>
</dbReference>
<evidence type="ECO:0000259" key="2">
    <source>
        <dbReference type="Pfam" id="PF00462"/>
    </source>
</evidence>